<name>A0A1Z8AK89_9FLAO</name>
<feature type="transmembrane region" description="Helical" evidence="1">
    <location>
        <begin position="45"/>
        <end position="66"/>
    </location>
</feature>
<evidence type="ECO:0000313" key="2">
    <source>
        <dbReference type="EMBL" id="OUS10751.1"/>
    </source>
</evidence>
<evidence type="ECO:0000313" key="3">
    <source>
        <dbReference type="Proteomes" id="UP000196102"/>
    </source>
</evidence>
<dbReference type="AlphaFoldDB" id="A0A1Z8AK89"/>
<dbReference type="Proteomes" id="UP000196102">
    <property type="component" value="Unassembled WGS sequence"/>
</dbReference>
<keyword evidence="1" id="KW-1133">Transmembrane helix</keyword>
<sequence length="95" mass="10366">MSTAYLKLQKDWQEHFMLYASTAIIVCTCLGGLTVMSIFQNGSGIFHFIQIFAVVISCTTVLASILTVQKPALVLKAVIASVSICTVLAIFNFIF</sequence>
<dbReference type="RefSeq" id="WP_303687790.1">
    <property type="nucleotide sequence ID" value="NZ_CAJXYO010000015.1"/>
</dbReference>
<protein>
    <submittedName>
        <fullName evidence="2">Uncharacterized protein</fullName>
    </submittedName>
</protein>
<gene>
    <name evidence="2" type="ORF">A9Q93_12530</name>
</gene>
<evidence type="ECO:0000256" key="1">
    <source>
        <dbReference type="SAM" id="Phobius"/>
    </source>
</evidence>
<organism evidence="2 3">
    <name type="scientific">Nonlabens dokdonensis</name>
    <dbReference type="NCBI Taxonomy" id="328515"/>
    <lineage>
        <taxon>Bacteria</taxon>
        <taxon>Pseudomonadati</taxon>
        <taxon>Bacteroidota</taxon>
        <taxon>Flavobacteriia</taxon>
        <taxon>Flavobacteriales</taxon>
        <taxon>Flavobacteriaceae</taxon>
        <taxon>Nonlabens</taxon>
    </lineage>
</organism>
<feature type="transmembrane region" description="Helical" evidence="1">
    <location>
        <begin position="73"/>
        <end position="94"/>
    </location>
</feature>
<comment type="caution">
    <text evidence="2">The sequence shown here is derived from an EMBL/GenBank/DDBJ whole genome shotgun (WGS) entry which is preliminary data.</text>
</comment>
<dbReference type="EMBL" id="MAAX01000191">
    <property type="protein sequence ID" value="OUS10751.1"/>
    <property type="molecule type" value="Genomic_DNA"/>
</dbReference>
<feature type="transmembrane region" description="Helical" evidence="1">
    <location>
        <begin position="16"/>
        <end position="39"/>
    </location>
</feature>
<keyword evidence="1" id="KW-0812">Transmembrane</keyword>
<reference evidence="3" key="1">
    <citation type="journal article" date="2017" name="Proc. Natl. Acad. Sci. U.S.A.">
        <title>Simulation of Deepwater Horizon oil plume reveals substrate specialization within a complex community of hydrocarbon-degraders.</title>
        <authorList>
            <person name="Hu P."/>
            <person name="Dubinsky E.A."/>
            <person name="Probst A.J."/>
            <person name="Wang J."/>
            <person name="Sieber C.M.K."/>
            <person name="Tom L.M."/>
            <person name="Gardinali P."/>
            <person name="Banfield J.F."/>
            <person name="Atlas R.M."/>
            <person name="Andersen G.L."/>
        </authorList>
    </citation>
    <scope>NUCLEOTIDE SEQUENCE [LARGE SCALE GENOMIC DNA]</scope>
</reference>
<proteinExistence type="predicted"/>
<keyword evidence="1" id="KW-0472">Membrane</keyword>
<accession>A0A1Z8AK89</accession>